<name>A0A9N9N4G1_9NEOP</name>
<dbReference type="Proteomes" id="UP001153714">
    <property type="component" value="Chromosome 1"/>
</dbReference>
<reference evidence="1" key="1">
    <citation type="submission" date="2021-12" db="EMBL/GenBank/DDBJ databases">
        <authorList>
            <person name="King R."/>
        </authorList>
    </citation>
    <scope>NUCLEOTIDE SEQUENCE</scope>
</reference>
<dbReference type="EMBL" id="OU893332">
    <property type="protein sequence ID" value="CAG9782065.1"/>
    <property type="molecule type" value="Genomic_DNA"/>
</dbReference>
<evidence type="ECO:0000313" key="2">
    <source>
        <dbReference type="Proteomes" id="UP001153714"/>
    </source>
</evidence>
<reference evidence="1" key="2">
    <citation type="submission" date="2022-10" db="EMBL/GenBank/DDBJ databases">
        <authorList>
            <consortium name="ENA_rothamsted_submissions"/>
            <consortium name="culmorum"/>
            <person name="King R."/>
        </authorList>
    </citation>
    <scope>NUCLEOTIDE SEQUENCE</scope>
</reference>
<gene>
    <name evidence="1" type="ORF">DIATSA_LOCUS356</name>
</gene>
<proteinExistence type="predicted"/>
<protein>
    <submittedName>
        <fullName evidence="1">Uncharacterized protein</fullName>
    </submittedName>
</protein>
<evidence type="ECO:0000313" key="1">
    <source>
        <dbReference type="EMBL" id="CAG9782065.1"/>
    </source>
</evidence>
<dbReference type="OrthoDB" id="7481103at2759"/>
<dbReference type="AlphaFoldDB" id="A0A9N9N4G1"/>
<accession>A0A9N9N4G1</accession>
<organism evidence="1 2">
    <name type="scientific">Diatraea saccharalis</name>
    <name type="common">sugarcane borer</name>
    <dbReference type="NCBI Taxonomy" id="40085"/>
    <lineage>
        <taxon>Eukaryota</taxon>
        <taxon>Metazoa</taxon>
        <taxon>Ecdysozoa</taxon>
        <taxon>Arthropoda</taxon>
        <taxon>Hexapoda</taxon>
        <taxon>Insecta</taxon>
        <taxon>Pterygota</taxon>
        <taxon>Neoptera</taxon>
        <taxon>Endopterygota</taxon>
        <taxon>Lepidoptera</taxon>
        <taxon>Glossata</taxon>
        <taxon>Ditrysia</taxon>
        <taxon>Pyraloidea</taxon>
        <taxon>Crambidae</taxon>
        <taxon>Crambinae</taxon>
        <taxon>Diatraea</taxon>
    </lineage>
</organism>
<keyword evidence="2" id="KW-1185">Reference proteome</keyword>
<sequence length="131" mass="14254">MPAAANAHVSHKLSSTKYFNVNNYCEKILLMSIVSATSPKHVVITCVNLTCCGESTTYYTVLENDCARLYWGKSISPYFLPSTPQPFPPYDHIRPSKAGSALVSPLVLQVSMGDDNHLPSGDPSARLPTIP</sequence>